<gene>
    <name evidence="1" type="ORF">PBIL07802_LOCUS25477</name>
</gene>
<protein>
    <submittedName>
        <fullName evidence="1">Uncharacterized protein</fullName>
    </submittedName>
</protein>
<reference evidence="1" key="1">
    <citation type="submission" date="2021-01" db="EMBL/GenBank/DDBJ databases">
        <authorList>
            <person name="Corre E."/>
            <person name="Pelletier E."/>
            <person name="Niang G."/>
            <person name="Scheremetjew M."/>
            <person name="Finn R."/>
            <person name="Kale V."/>
            <person name="Holt S."/>
            <person name="Cochrane G."/>
            <person name="Meng A."/>
            <person name="Brown T."/>
            <person name="Cohen L."/>
        </authorList>
    </citation>
    <scope>NUCLEOTIDE SEQUENCE</scope>
    <source>
        <strain evidence="1">NIES-2562</strain>
    </source>
</reference>
<proteinExistence type="predicted"/>
<dbReference type="AlphaFoldDB" id="A0A7S3LT26"/>
<dbReference type="EMBL" id="HBIB01039145">
    <property type="protein sequence ID" value="CAE0263180.1"/>
    <property type="molecule type" value="Transcribed_RNA"/>
</dbReference>
<accession>A0A7S3LT26</accession>
<name>A0A7S3LT26_9EUKA</name>
<sequence length="326" mass="35929">MREEIGEAIIKVVANMRRDTHFAVVVFHLFTRFAHLLPTFQSTLLEFLPSFVQIGAGTHLYEDILGQVVFVEVVSTLTHAVLRVVPEVEVEEEGGRGGGGVNQAFVSTGERRSCLDSAISSCDDVKDEGEKCELMLMLSHYLPHSVISKQSFAALIRSGDRVEKREEVLHHVLSTLRTCDDSTKVATLYYLFENFSLLPSFAQAQTISELASSISMAGGDDGDVFSHQVGHLTFYHVRILYPDQACSMLDDIVAEQGGVGEYSEERVSYFDIAVMSCMEVDSEEKRRDAMKVLSAAMPVSVISHASASTLSHFDVNVRRQVGGGKV</sequence>
<evidence type="ECO:0000313" key="1">
    <source>
        <dbReference type="EMBL" id="CAE0263180.1"/>
    </source>
</evidence>
<organism evidence="1">
    <name type="scientific">Palpitomonas bilix</name>
    <dbReference type="NCBI Taxonomy" id="652834"/>
    <lineage>
        <taxon>Eukaryota</taxon>
        <taxon>Eukaryota incertae sedis</taxon>
    </lineage>
</organism>